<protein>
    <submittedName>
        <fullName evidence="5">Substrate-binding domain-containing protein</fullName>
    </submittedName>
</protein>
<dbReference type="Proteomes" id="UP000823521">
    <property type="component" value="Unassembled WGS sequence"/>
</dbReference>
<feature type="domain" description="Periplasmic binding protein" evidence="4">
    <location>
        <begin position="85"/>
        <end position="335"/>
    </location>
</feature>
<dbReference type="Pfam" id="PF13407">
    <property type="entry name" value="Peripla_BP_4"/>
    <property type="match status" value="1"/>
</dbReference>
<sequence length="394" mass="42014">MTDHPFDRINRRDLFRLSLLTGTGLALGLPALTACSVDDGTGASGDATTKPIGNGLTEKQTLKPFSFDAPAGAKPDLPKRIAWANTSDAEFFLQITRAIETAAKERGLDFVTAIANDDSAKNIEQIETFLQRGIGALCIQPLDANAQAPLMKRAIEAGAAVLSLVTPPSTSQVVADQYKVGNAQGLAAARYITEKLGGKAKIVYFNLDTIEVLKARHQGVLDGLKTAGAGAQVVADIQPDALTQDGGFKAMNTLLQANPDVNVVLGGDTICLGALSALQAAGKARPDMYLAGIDGDEQALAEIRKGGAYKASFAFAYPLMGYAWAQFAADWLDGKPIPQVMQFNAIELNSAQTIDRFQADMKAVAETWKKAETYFTMLGSIRYADRDQFINYAA</sequence>
<gene>
    <name evidence="5" type="ORF">GSF22_18380</name>
</gene>
<dbReference type="InterPro" id="IPR025997">
    <property type="entry name" value="SBP_2_dom"/>
</dbReference>
<keyword evidence="6" id="KW-1185">Reference proteome</keyword>
<dbReference type="CDD" id="cd01536">
    <property type="entry name" value="PBP1_ABC_sugar_binding-like"/>
    <property type="match status" value="1"/>
</dbReference>
<organism evidence="5 6">
    <name type="scientific">Micromonospora echinofusca</name>
    <dbReference type="NCBI Taxonomy" id="47858"/>
    <lineage>
        <taxon>Bacteria</taxon>
        <taxon>Bacillati</taxon>
        <taxon>Actinomycetota</taxon>
        <taxon>Actinomycetes</taxon>
        <taxon>Micromonosporales</taxon>
        <taxon>Micromonosporaceae</taxon>
        <taxon>Micromonospora</taxon>
    </lineage>
</organism>
<dbReference type="PROSITE" id="PS51318">
    <property type="entry name" value="TAT"/>
    <property type="match status" value="1"/>
</dbReference>
<reference evidence="5 6" key="1">
    <citation type="submission" date="2019-12" db="EMBL/GenBank/DDBJ databases">
        <title>Whole genome sequencing of endophytic Actinobacterium Micromonospora sp. MPMI6T.</title>
        <authorList>
            <person name="Evv R."/>
            <person name="Podile A.R."/>
        </authorList>
    </citation>
    <scope>NUCLEOTIDE SEQUENCE [LARGE SCALE GENOMIC DNA]</scope>
    <source>
        <strain evidence="5 6">MPMI6</strain>
    </source>
</reference>
<dbReference type="RefSeq" id="WP_208814867.1">
    <property type="nucleotide sequence ID" value="NZ_WVUH01000157.1"/>
</dbReference>
<dbReference type="InterPro" id="IPR028082">
    <property type="entry name" value="Peripla_BP_I"/>
</dbReference>
<dbReference type="Gene3D" id="3.40.50.2300">
    <property type="match status" value="2"/>
</dbReference>
<accession>A0ABS3VTU5</accession>
<dbReference type="PANTHER" id="PTHR46847">
    <property type="entry name" value="D-ALLOSE-BINDING PERIPLASMIC PROTEIN-RELATED"/>
    <property type="match status" value="1"/>
</dbReference>
<proteinExistence type="inferred from homology"/>
<dbReference type="PANTHER" id="PTHR46847:SF1">
    <property type="entry name" value="D-ALLOSE-BINDING PERIPLASMIC PROTEIN-RELATED"/>
    <property type="match status" value="1"/>
</dbReference>
<comment type="similarity">
    <text evidence="2">Belongs to the bacterial solute-binding protein 2 family.</text>
</comment>
<evidence type="ECO:0000256" key="2">
    <source>
        <dbReference type="ARBA" id="ARBA00007639"/>
    </source>
</evidence>
<comment type="caution">
    <text evidence="5">The sequence shown here is derived from an EMBL/GenBank/DDBJ whole genome shotgun (WGS) entry which is preliminary data.</text>
</comment>
<evidence type="ECO:0000313" key="5">
    <source>
        <dbReference type="EMBL" id="MBO4207955.1"/>
    </source>
</evidence>
<keyword evidence="3" id="KW-0732">Signal</keyword>
<evidence type="ECO:0000259" key="4">
    <source>
        <dbReference type="Pfam" id="PF13407"/>
    </source>
</evidence>
<dbReference type="InterPro" id="IPR006311">
    <property type="entry name" value="TAT_signal"/>
</dbReference>
<name>A0ABS3VTU5_MICEH</name>
<dbReference type="EMBL" id="WVUH01000157">
    <property type="protein sequence ID" value="MBO4207955.1"/>
    <property type="molecule type" value="Genomic_DNA"/>
</dbReference>
<dbReference type="SUPFAM" id="SSF53822">
    <property type="entry name" value="Periplasmic binding protein-like I"/>
    <property type="match status" value="1"/>
</dbReference>
<comment type="subcellular location">
    <subcellularLocation>
        <location evidence="1">Cell envelope</location>
    </subcellularLocation>
</comment>
<evidence type="ECO:0000256" key="1">
    <source>
        <dbReference type="ARBA" id="ARBA00004196"/>
    </source>
</evidence>
<evidence type="ECO:0000313" key="6">
    <source>
        <dbReference type="Proteomes" id="UP000823521"/>
    </source>
</evidence>
<evidence type="ECO:0000256" key="3">
    <source>
        <dbReference type="ARBA" id="ARBA00022729"/>
    </source>
</evidence>